<protein>
    <recommendedName>
        <fullName evidence="6">EF-hand domain-containing protein</fullName>
    </recommendedName>
</protein>
<keyword evidence="2" id="KW-0677">Repeat</keyword>
<dbReference type="EMBL" id="CADEPI010000037">
    <property type="protein sequence ID" value="CAB3368363.1"/>
    <property type="molecule type" value="Genomic_DNA"/>
</dbReference>
<dbReference type="GO" id="GO:0005509">
    <property type="term" value="F:calcium ion binding"/>
    <property type="evidence" value="ECO:0007669"/>
    <property type="project" value="TreeGrafter"/>
</dbReference>
<evidence type="ECO:0000313" key="4">
    <source>
        <dbReference type="EMBL" id="CAB3368363.1"/>
    </source>
</evidence>
<dbReference type="AlphaFoldDB" id="A0A8S1CL16"/>
<sequence length="126" mass="14484">MQHLVGEDEFTVVQRVPWESVLDAFPEIRANPFVDRLCEVFSSKKDNCVSFEDMLDLFSALAPSCPVECKAKWAFRIFDFNDSNALETEDLHELIDRLTNGKVIREDGKYLSETEKQHIIDIVSNS</sequence>
<reference evidence="4 5" key="1">
    <citation type="submission" date="2020-04" db="EMBL/GenBank/DDBJ databases">
        <authorList>
            <person name="Alioto T."/>
            <person name="Alioto T."/>
            <person name="Gomez Garrido J."/>
        </authorList>
    </citation>
    <scope>NUCLEOTIDE SEQUENCE [LARGE SCALE GENOMIC DNA]</scope>
</reference>
<keyword evidence="5" id="KW-1185">Reference proteome</keyword>
<dbReference type="OrthoDB" id="114727at2759"/>
<dbReference type="InterPro" id="IPR011992">
    <property type="entry name" value="EF-hand-dom_pair"/>
</dbReference>
<name>A0A8S1CL16_9INSE</name>
<dbReference type="SUPFAM" id="SSF47473">
    <property type="entry name" value="EF-hand"/>
    <property type="match status" value="1"/>
</dbReference>
<dbReference type="PROSITE" id="PS00018">
    <property type="entry name" value="EF_HAND_1"/>
    <property type="match status" value="1"/>
</dbReference>
<organism evidence="4 5">
    <name type="scientific">Cloeon dipterum</name>
    <dbReference type="NCBI Taxonomy" id="197152"/>
    <lineage>
        <taxon>Eukaryota</taxon>
        <taxon>Metazoa</taxon>
        <taxon>Ecdysozoa</taxon>
        <taxon>Arthropoda</taxon>
        <taxon>Hexapoda</taxon>
        <taxon>Insecta</taxon>
        <taxon>Pterygota</taxon>
        <taxon>Palaeoptera</taxon>
        <taxon>Ephemeroptera</taxon>
        <taxon>Pisciforma</taxon>
        <taxon>Baetidae</taxon>
        <taxon>Cloeon</taxon>
    </lineage>
</organism>
<evidence type="ECO:0008006" key="6">
    <source>
        <dbReference type="Google" id="ProtNLM"/>
    </source>
</evidence>
<comment type="caution">
    <text evidence="4">The sequence shown here is derived from an EMBL/GenBank/DDBJ whole genome shotgun (WGS) entry which is preliminary data.</text>
</comment>
<keyword evidence="3" id="KW-0106">Calcium</keyword>
<evidence type="ECO:0000313" key="5">
    <source>
        <dbReference type="Proteomes" id="UP000494165"/>
    </source>
</evidence>
<evidence type="ECO:0000256" key="1">
    <source>
        <dbReference type="ARBA" id="ARBA00022723"/>
    </source>
</evidence>
<evidence type="ECO:0000256" key="2">
    <source>
        <dbReference type="ARBA" id="ARBA00022737"/>
    </source>
</evidence>
<proteinExistence type="predicted"/>
<dbReference type="PANTHER" id="PTHR45791:SF9">
    <property type="entry name" value="FREQUENIN-1-LIKE PROTEIN"/>
    <property type="match status" value="1"/>
</dbReference>
<accession>A0A8S1CL16</accession>
<dbReference type="InterPro" id="IPR018247">
    <property type="entry name" value="EF_Hand_1_Ca_BS"/>
</dbReference>
<gene>
    <name evidence="4" type="ORF">CLODIP_2_CD06804</name>
</gene>
<dbReference type="InterPro" id="IPR051433">
    <property type="entry name" value="CIBP"/>
</dbReference>
<dbReference type="GO" id="GO:0000287">
    <property type="term" value="F:magnesium ion binding"/>
    <property type="evidence" value="ECO:0007669"/>
    <property type="project" value="TreeGrafter"/>
</dbReference>
<evidence type="ECO:0000256" key="3">
    <source>
        <dbReference type="ARBA" id="ARBA00022837"/>
    </source>
</evidence>
<keyword evidence="1" id="KW-0479">Metal-binding</keyword>
<dbReference type="Proteomes" id="UP000494165">
    <property type="component" value="Unassembled WGS sequence"/>
</dbReference>
<dbReference type="PANTHER" id="PTHR45791">
    <property type="entry name" value="CALCIUM AND INTEGRIN BINDING FAMILY MEMBER 2"/>
    <property type="match status" value="1"/>
</dbReference>
<dbReference type="Gene3D" id="1.10.238.10">
    <property type="entry name" value="EF-hand"/>
    <property type="match status" value="2"/>
</dbReference>